<dbReference type="PANTHER" id="PTHR38479">
    <property type="entry name" value="LMO0824 PROTEIN"/>
    <property type="match status" value="1"/>
</dbReference>
<keyword evidence="2" id="KW-1185">Reference proteome</keyword>
<dbReference type="EMBL" id="FOLM01000015">
    <property type="protein sequence ID" value="SFD43754.1"/>
    <property type="molecule type" value="Genomic_DNA"/>
</dbReference>
<name>A0A1I1SB59_9ACTN</name>
<protein>
    <submittedName>
        <fullName evidence="1">Winged helix DNA-binding domain-containing protein</fullName>
    </submittedName>
</protein>
<reference evidence="1 2" key="1">
    <citation type="submission" date="2016-10" db="EMBL/GenBank/DDBJ databases">
        <authorList>
            <person name="de Groot N.N."/>
        </authorList>
    </citation>
    <scope>NUCLEOTIDE SEQUENCE [LARGE SCALE GENOMIC DNA]</scope>
    <source>
        <strain evidence="1 2">CGMCC 4.5739</strain>
    </source>
</reference>
<dbReference type="RefSeq" id="WP_165984584.1">
    <property type="nucleotide sequence ID" value="NZ_FOLM01000015.1"/>
</dbReference>
<dbReference type="Pfam" id="PF06224">
    <property type="entry name" value="AlkZ-like"/>
    <property type="match status" value="1"/>
</dbReference>
<gene>
    <name evidence="1" type="ORF">SAMN05421773_11560</name>
</gene>
<dbReference type="Proteomes" id="UP000199207">
    <property type="component" value="Unassembled WGS sequence"/>
</dbReference>
<evidence type="ECO:0000313" key="2">
    <source>
        <dbReference type="Proteomes" id="UP000199207"/>
    </source>
</evidence>
<organism evidence="1 2">
    <name type="scientific">Streptomyces aidingensis</name>
    <dbReference type="NCBI Taxonomy" id="910347"/>
    <lineage>
        <taxon>Bacteria</taxon>
        <taxon>Bacillati</taxon>
        <taxon>Actinomycetota</taxon>
        <taxon>Actinomycetes</taxon>
        <taxon>Kitasatosporales</taxon>
        <taxon>Streptomycetaceae</taxon>
        <taxon>Streptomyces</taxon>
    </lineage>
</organism>
<evidence type="ECO:0000313" key="1">
    <source>
        <dbReference type="EMBL" id="SFD43754.1"/>
    </source>
</evidence>
<accession>A0A1I1SB59</accession>
<sequence length="375" mass="41116">MTPVPVLPAAVERAAVANRHGWGTGPAPRDLPGLAGAQAGLHAARLLTPYVTAYSRFAGTFSPAQLRQALAPGGTLLKVRCMRRTLHLWPLDQAADAHTASLRLRLGATAATGRRHGLTGKDLRLWADRAREALAGGPLGYRDLTARLAKQNPAAGIEAARLGIKWAWEAGHLTCRNTASSLHREQRQFALLEHFHPGLTLNATEPATATVALVRRYLRAYGPAAESDLLWWSGLTRSEITPALAAIRREITPVRVAGLPETLLVLSEDLDRIRATPPLPHDHVRLLAFEDPTCKGYFTTRARYHDPAHTARAFNPIGEVRAAITVAGRIVGTWSWEKRTRTVHAEFFSRLPRRIAATARRQLEAAQEFLRTEPS</sequence>
<dbReference type="STRING" id="910347.SAMN05421773_11560"/>
<proteinExistence type="predicted"/>
<dbReference type="GO" id="GO:0003677">
    <property type="term" value="F:DNA binding"/>
    <property type="evidence" value="ECO:0007669"/>
    <property type="project" value="UniProtKB-KW"/>
</dbReference>
<dbReference type="AlphaFoldDB" id="A0A1I1SB59"/>
<dbReference type="InterPro" id="IPR009351">
    <property type="entry name" value="AlkZ-like"/>
</dbReference>
<dbReference type="PANTHER" id="PTHR38479:SF2">
    <property type="entry name" value="WINGED HELIX DNA-BINDING DOMAIN-CONTAINING PROTEIN"/>
    <property type="match status" value="1"/>
</dbReference>
<keyword evidence="1" id="KW-0238">DNA-binding</keyword>